<evidence type="ECO:0000313" key="2">
    <source>
        <dbReference type="Proteomes" id="UP000824265"/>
    </source>
</evidence>
<dbReference type="Gene3D" id="3.90.190.10">
    <property type="entry name" value="Protein tyrosine phosphatase superfamily"/>
    <property type="match status" value="1"/>
</dbReference>
<sequence length="205" mass="23789">MLRKVSKERAFMGSIFRSTHNTRAILPGSLRFVRSDVPNCITEEEVKWLVENNITTVIDLREDNERADKKCPLIDNDFFQYYCMPVTGGNIVPESVDDVSKSYIKMVDAQMRKIIDTIWNAKTNVLYFCNAGKDRTGVVSALLLYKIGMSRDYIVNDYMESKSNLKDMLEAYAVQCPNVDIDVITPHERYICEFISDFERREHFI</sequence>
<evidence type="ECO:0000313" key="1">
    <source>
        <dbReference type="EMBL" id="HIW81538.1"/>
    </source>
</evidence>
<dbReference type="Pfam" id="PF13350">
    <property type="entry name" value="Y_phosphatase3"/>
    <property type="match status" value="1"/>
</dbReference>
<dbReference type="InterPro" id="IPR029021">
    <property type="entry name" value="Prot-tyrosine_phosphatase-like"/>
</dbReference>
<proteinExistence type="predicted"/>
<reference evidence="1" key="1">
    <citation type="journal article" date="2021" name="PeerJ">
        <title>Extensive microbial diversity within the chicken gut microbiome revealed by metagenomics and culture.</title>
        <authorList>
            <person name="Gilroy R."/>
            <person name="Ravi A."/>
            <person name="Getino M."/>
            <person name="Pursley I."/>
            <person name="Horton D.L."/>
            <person name="Alikhan N.F."/>
            <person name="Baker D."/>
            <person name="Gharbi K."/>
            <person name="Hall N."/>
            <person name="Watson M."/>
            <person name="Adriaenssens E.M."/>
            <person name="Foster-Nyarko E."/>
            <person name="Jarju S."/>
            <person name="Secka A."/>
            <person name="Antonio M."/>
            <person name="Oren A."/>
            <person name="Chaudhuri R.R."/>
            <person name="La Ragione R."/>
            <person name="Hildebrand F."/>
            <person name="Pallen M.J."/>
        </authorList>
    </citation>
    <scope>NUCLEOTIDE SEQUENCE</scope>
    <source>
        <strain evidence="1">CHK195-6426</strain>
    </source>
</reference>
<accession>A0A9D1UBU9</accession>
<protein>
    <submittedName>
        <fullName evidence="1">Tyrosine-protein phosphatase</fullName>
    </submittedName>
</protein>
<comment type="caution">
    <text evidence="1">The sequence shown here is derived from an EMBL/GenBank/DDBJ whole genome shotgun (WGS) entry which is preliminary data.</text>
</comment>
<dbReference type="Proteomes" id="UP000824265">
    <property type="component" value="Unassembled WGS sequence"/>
</dbReference>
<dbReference type="GO" id="GO:0004721">
    <property type="term" value="F:phosphoprotein phosphatase activity"/>
    <property type="evidence" value="ECO:0007669"/>
    <property type="project" value="InterPro"/>
</dbReference>
<gene>
    <name evidence="1" type="ORF">H9742_08480</name>
</gene>
<organism evidence="1 2">
    <name type="scientific">Candidatus Acetatifactor stercoripullorum</name>
    <dbReference type="NCBI Taxonomy" id="2838414"/>
    <lineage>
        <taxon>Bacteria</taxon>
        <taxon>Bacillati</taxon>
        <taxon>Bacillota</taxon>
        <taxon>Clostridia</taxon>
        <taxon>Lachnospirales</taxon>
        <taxon>Lachnospiraceae</taxon>
        <taxon>Acetatifactor</taxon>
    </lineage>
</organism>
<dbReference type="AlphaFoldDB" id="A0A9D1UBU9"/>
<dbReference type="EMBL" id="DXGH01000044">
    <property type="protein sequence ID" value="HIW81538.1"/>
    <property type="molecule type" value="Genomic_DNA"/>
</dbReference>
<dbReference type="SUPFAM" id="SSF52799">
    <property type="entry name" value="(Phosphotyrosine protein) phosphatases II"/>
    <property type="match status" value="1"/>
</dbReference>
<name>A0A9D1UBU9_9FIRM</name>
<dbReference type="InterPro" id="IPR026893">
    <property type="entry name" value="Tyr/Ser_Pase_IphP-type"/>
</dbReference>
<reference evidence="1" key="2">
    <citation type="submission" date="2021-04" db="EMBL/GenBank/DDBJ databases">
        <authorList>
            <person name="Gilroy R."/>
        </authorList>
    </citation>
    <scope>NUCLEOTIDE SEQUENCE</scope>
    <source>
        <strain evidence="1">CHK195-6426</strain>
    </source>
</reference>